<keyword evidence="1" id="KW-0472">Membrane</keyword>
<evidence type="ECO:0000313" key="2">
    <source>
        <dbReference type="EMBL" id="PJA12071.1"/>
    </source>
</evidence>
<keyword evidence="1" id="KW-1133">Transmembrane helix</keyword>
<feature type="transmembrane region" description="Helical" evidence="1">
    <location>
        <begin position="184"/>
        <end position="203"/>
    </location>
</feature>
<organism evidence="2 3">
    <name type="scientific">Candidatus Dojkabacteria bacterium CG_4_10_14_0_2_um_filter_Dojkabacteria_WS6_41_15</name>
    <dbReference type="NCBI Taxonomy" id="2014249"/>
    <lineage>
        <taxon>Bacteria</taxon>
        <taxon>Candidatus Dojkabacteria</taxon>
    </lineage>
</organism>
<feature type="transmembrane region" description="Helical" evidence="1">
    <location>
        <begin position="279"/>
        <end position="297"/>
    </location>
</feature>
<feature type="transmembrane region" description="Helical" evidence="1">
    <location>
        <begin position="76"/>
        <end position="96"/>
    </location>
</feature>
<feature type="transmembrane region" description="Helical" evidence="1">
    <location>
        <begin position="241"/>
        <end position="259"/>
    </location>
</feature>
<dbReference type="EMBL" id="PFQB01000129">
    <property type="protein sequence ID" value="PJA12071.1"/>
    <property type="molecule type" value="Genomic_DNA"/>
</dbReference>
<dbReference type="Proteomes" id="UP000228952">
    <property type="component" value="Unassembled WGS sequence"/>
</dbReference>
<feature type="transmembrane region" description="Helical" evidence="1">
    <location>
        <begin position="102"/>
        <end position="121"/>
    </location>
</feature>
<keyword evidence="1" id="KW-0812">Transmembrane</keyword>
<gene>
    <name evidence="2" type="ORF">COX64_05155</name>
</gene>
<protein>
    <recommendedName>
        <fullName evidence="4">DUF368 domain-containing protein</fullName>
    </recommendedName>
</protein>
<accession>A0A2M7W1A9</accession>
<evidence type="ECO:0000256" key="1">
    <source>
        <dbReference type="SAM" id="Phobius"/>
    </source>
</evidence>
<sequence>MLTYLRNFFLGIILACGGLIPGVGLQTTAIIVGLYDELLNFFFQISEFFKTFGQYIMGKASKVDINTAFTSIDGKLGLPIILGTALTLLAFTQFIGGLFDRFPTQISAISFGIVLACILVPYKELSQRTWREFVLFLATFVAFLTLFSISPIEGTIEPSLLLFLAGGFLASFVCLLPGISVSTVFSYLGVGAAMTSVVAIMIAGTPTLFAFLALLLFLIGFLVGITISIRLVTYLIKRYQSLFLAFLIGLMAASLRILWPFVLTSTAEKILPWQESLPQFTQQLILITIAFVLVSMVRKVAENKGMLASSFGPKERTVIN</sequence>
<proteinExistence type="predicted"/>
<feature type="transmembrane region" description="Helical" evidence="1">
    <location>
        <begin position="7"/>
        <end position="32"/>
    </location>
</feature>
<evidence type="ECO:0008006" key="4">
    <source>
        <dbReference type="Google" id="ProtNLM"/>
    </source>
</evidence>
<feature type="transmembrane region" description="Helical" evidence="1">
    <location>
        <begin position="158"/>
        <end position="177"/>
    </location>
</feature>
<dbReference type="InterPro" id="IPR007163">
    <property type="entry name" value="VCA0040-like"/>
</dbReference>
<dbReference type="PANTHER" id="PTHR37308">
    <property type="entry name" value="INTEGRAL MEMBRANE PROTEIN"/>
    <property type="match status" value="1"/>
</dbReference>
<name>A0A2M7W1A9_9BACT</name>
<evidence type="ECO:0000313" key="3">
    <source>
        <dbReference type="Proteomes" id="UP000228952"/>
    </source>
</evidence>
<feature type="transmembrane region" description="Helical" evidence="1">
    <location>
        <begin position="133"/>
        <end position="152"/>
    </location>
</feature>
<reference evidence="3" key="1">
    <citation type="submission" date="2017-09" db="EMBL/GenBank/DDBJ databases">
        <title>Depth-based differentiation of microbial function through sediment-hosted aquifers and enrichment of novel symbionts in the deep terrestrial subsurface.</title>
        <authorList>
            <person name="Probst A.J."/>
            <person name="Ladd B."/>
            <person name="Jarett J.K."/>
            <person name="Geller-Mcgrath D.E."/>
            <person name="Sieber C.M.K."/>
            <person name="Emerson J.B."/>
            <person name="Anantharaman K."/>
            <person name="Thomas B.C."/>
            <person name="Malmstrom R."/>
            <person name="Stieglmeier M."/>
            <person name="Klingl A."/>
            <person name="Woyke T."/>
            <person name="Ryan C.M."/>
            <person name="Banfield J.F."/>
        </authorList>
    </citation>
    <scope>NUCLEOTIDE SEQUENCE [LARGE SCALE GENOMIC DNA]</scope>
</reference>
<dbReference type="AlphaFoldDB" id="A0A2M7W1A9"/>
<dbReference type="PANTHER" id="PTHR37308:SF1">
    <property type="entry name" value="POLYPRENYL-PHOSPHATE TRANSPORTER"/>
    <property type="match status" value="1"/>
</dbReference>
<dbReference type="Pfam" id="PF04018">
    <property type="entry name" value="VCA0040-like"/>
    <property type="match status" value="1"/>
</dbReference>
<comment type="caution">
    <text evidence="2">The sequence shown here is derived from an EMBL/GenBank/DDBJ whole genome shotgun (WGS) entry which is preliminary data.</text>
</comment>
<feature type="transmembrane region" description="Helical" evidence="1">
    <location>
        <begin position="209"/>
        <end position="229"/>
    </location>
</feature>